<dbReference type="Proteomes" id="UP001326613">
    <property type="component" value="Chromosome"/>
</dbReference>
<organism evidence="1 2">
    <name type="scientific">Candidatus Trichorickettsia mobilis</name>
    <dbReference type="NCBI Taxonomy" id="1346319"/>
    <lineage>
        <taxon>Bacteria</taxon>
        <taxon>Pseudomonadati</taxon>
        <taxon>Pseudomonadota</taxon>
        <taxon>Alphaproteobacteria</taxon>
        <taxon>Rickettsiales</taxon>
        <taxon>Rickettsiaceae</taxon>
        <taxon>Rickettsieae</taxon>
        <taxon>Candidatus Trichorickettsia</taxon>
    </lineage>
</organism>
<accession>A0ABZ0UYU1</accession>
<gene>
    <name evidence="1" type="ORF">Trichorick_01152</name>
</gene>
<evidence type="ECO:0000313" key="2">
    <source>
        <dbReference type="Proteomes" id="UP001326613"/>
    </source>
</evidence>
<reference evidence="1 2" key="1">
    <citation type="submission" date="2022-10" db="EMBL/GenBank/DDBJ databases">
        <title>Host association and intracellularity evolved multiple times independently in the Rickettsiales.</title>
        <authorList>
            <person name="Castelli M."/>
            <person name="Nardi T."/>
            <person name="Gammuto L."/>
            <person name="Bellinzona G."/>
            <person name="Sabaneyeva E."/>
            <person name="Potekhin A."/>
            <person name="Serra V."/>
            <person name="Petroni G."/>
            <person name="Sassera D."/>
        </authorList>
    </citation>
    <scope>NUCLEOTIDE SEQUENCE [LARGE SCALE GENOMIC DNA]</scope>
    <source>
        <strain evidence="1 2">Kr 154-4</strain>
    </source>
</reference>
<protein>
    <submittedName>
        <fullName evidence="1">DUF2282 domain-containing protein</fullName>
    </submittedName>
</protein>
<dbReference type="EMBL" id="CP112932">
    <property type="protein sequence ID" value="WPY01244.1"/>
    <property type="molecule type" value="Genomic_DNA"/>
</dbReference>
<dbReference type="InterPro" id="IPR018740">
    <property type="entry name" value="DUF2282_membr"/>
</dbReference>
<evidence type="ECO:0000313" key="1">
    <source>
        <dbReference type="EMBL" id="WPY01244.1"/>
    </source>
</evidence>
<keyword evidence="2" id="KW-1185">Reference proteome</keyword>
<name>A0ABZ0UYU1_9RICK</name>
<sequence length="83" mass="8820">MRDKLSIILVTGVLSLNIADIAAQDNDDVPQEKCYCIAKAGRNDCATNSHSCAGLATKDFDCSEWMYVASGSCQEVGGSVESK</sequence>
<dbReference type="Pfam" id="PF10048">
    <property type="entry name" value="DUF2282"/>
    <property type="match status" value="1"/>
</dbReference>
<proteinExistence type="predicted"/>